<proteinExistence type="predicted"/>
<protein>
    <submittedName>
        <fullName evidence="1">Uncharacterized protein</fullName>
    </submittedName>
</protein>
<comment type="caution">
    <text evidence="1">The sequence shown here is derived from an EMBL/GenBank/DDBJ whole genome shotgun (WGS) entry which is preliminary data.</text>
</comment>
<gene>
    <name evidence="1" type="ORF">S06H3_23830</name>
</gene>
<organism evidence="1">
    <name type="scientific">marine sediment metagenome</name>
    <dbReference type="NCBI Taxonomy" id="412755"/>
    <lineage>
        <taxon>unclassified sequences</taxon>
        <taxon>metagenomes</taxon>
        <taxon>ecological metagenomes</taxon>
    </lineage>
</organism>
<evidence type="ECO:0000313" key="1">
    <source>
        <dbReference type="EMBL" id="GAI11072.1"/>
    </source>
</evidence>
<accession>X1KVG2</accession>
<dbReference type="AlphaFoldDB" id="X1KVG2"/>
<name>X1KVG2_9ZZZZ</name>
<sequence length="77" mass="8770">MIDIIRLLTTKTPIIFQKDFLAISRASLIGSLESSELSELYVKIQYLAIRGKKSKKLKGLFVIPHIHFGPFKTCLIH</sequence>
<reference evidence="1" key="1">
    <citation type="journal article" date="2014" name="Front. Microbiol.">
        <title>High frequency of phylogenetically diverse reductive dehalogenase-homologous genes in deep subseafloor sedimentary metagenomes.</title>
        <authorList>
            <person name="Kawai M."/>
            <person name="Futagami T."/>
            <person name="Toyoda A."/>
            <person name="Takaki Y."/>
            <person name="Nishi S."/>
            <person name="Hori S."/>
            <person name="Arai W."/>
            <person name="Tsubouchi T."/>
            <person name="Morono Y."/>
            <person name="Uchiyama I."/>
            <person name="Ito T."/>
            <person name="Fujiyama A."/>
            <person name="Inagaki F."/>
            <person name="Takami H."/>
        </authorList>
    </citation>
    <scope>NUCLEOTIDE SEQUENCE</scope>
    <source>
        <strain evidence="1">Expedition CK06-06</strain>
    </source>
</reference>
<dbReference type="EMBL" id="BARV01013056">
    <property type="protein sequence ID" value="GAI11072.1"/>
    <property type="molecule type" value="Genomic_DNA"/>
</dbReference>